<keyword evidence="11" id="KW-1185">Reference proteome</keyword>
<evidence type="ECO:0000256" key="6">
    <source>
        <dbReference type="ARBA" id="ARBA00023136"/>
    </source>
</evidence>
<dbReference type="PANTHER" id="PTHR30026:SF22">
    <property type="entry name" value="OUTER MEMBRANE EFFLUX PROTEIN"/>
    <property type="match status" value="1"/>
</dbReference>
<dbReference type="InterPro" id="IPR051906">
    <property type="entry name" value="TolC-like"/>
</dbReference>
<dbReference type="EMBL" id="JAJTWT010000002">
    <property type="protein sequence ID" value="MCE4536439.1"/>
    <property type="molecule type" value="Genomic_DNA"/>
</dbReference>
<keyword evidence="6" id="KW-0472">Membrane</keyword>
<evidence type="ECO:0000256" key="3">
    <source>
        <dbReference type="ARBA" id="ARBA00022448"/>
    </source>
</evidence>
<dbReference type="RefSeq" id="WP_233389765.1">
    <property type="nucleotide sequence ID" value="NZ_JAJTWT010000002.1"/>
</dbReference>
<keyword evidence="4" id="KW-1134">Transmembrane beta strand</keyword>
<keyword evidence="9" id="KW-0732">Signal</keyword>
<dbReference type="Pfam" id="PF02321">
    <property type="entry name" value="OEP"/>
    <property type="match status" value="1"/>
</dbReference>
<comment type="similarity">
    <text evidence="2">Belongs to the outer membrane factor (OMF) (TC 1.B.17) family.</text>
</comment>
<evidence type="ECO:0000256" key="8">
    <source>
        <dbReference type="SAM" id="MobiDB-lite"/>
    </source>
</evidence>
<comment type="subcellular location">
    <subcellularLocation>
        <location evidence="1">Cell outer membrane</location>
    </subcellularLocation>
</comment>
<comment type="caution">
    <text evidence="10">The sequence shown here is derived from an EMBL/GenBank/DDBJ whole genome shotgun (WGS) entry which is preliminary data.</text>
</comment>
<evidence type="ECO:0000256" key="7">
    <source>
        <dbReference type="ARBA" id="ARBA00023237"/>
    </source>
</evidence>
<organism evidence="10 11">
    <name type="scientific">Pelomonas caseinilytica</name>
    <dbReference type="NCBI Taxonomy" id="2906763"/>
    <lineage>
        <taxon>Bacteria</taxon>
        <taxon>Pseudomonadati</taxon>
        <taxon>Pseudomonadota</taxon>
        <taxon>Betaproteobacteria</taxon>
        <taxon>Burkholderiales</taxon>
        <taxon>Sphaerotilaceae</taxon>
        <taxon>Roseateles</taxon>
    </lineage>
</organism>
<keyword evidence="3" id="KW-0813">Transport</keyword>
<feature type="region of interest" description="Disordered" evidence="8">
    <location>
        <begin position="30"/>
        <end position="56"/>
    </location>
</feature>
<dbReference type="InterPro" id="IPR003423">
    <property type="entry name" value="OMP_efflux"/>
</dbReference>
<keyword evidence="5" id="KW-0812">Transmembrane</keyword>
<accession>A0ABS8X7C0</accession>
<name>A0ABS8X7C0_9BURK</name>
<evidence type="ECO:0000313" key="11">
    <source>
        <dbReference type="Proteomes" id="UP001201463"/>
    </source>
</evidence>
<dbReference type="Gene3D" id="1.20.1600.10">
    <property type="entry name" value="Outer membrane efflux proteins (OEP)"/>
    <property type="match status" value="1"/>
</dbReference>
<feature type="chain" id="PRO_5045955341" evidence="9">
    <location>
        <begin position="31"/>
        <end position="481"/>
    </location>
</feature>
<evidence type="ECO:0000256" key="9">
    <source>
        <dbReference type="SAM" id="SignalP"/>
    </source>
</evidence>
<dbReference type="PANTHER" id="PTHR30026">
    <property type="entry name" value="OUTER MEMBRANE PROTEIN TOLC"/>
    <property type="match status" value="1"/>
</dbReference>
<dbReference type="Proteomes" id="UP001201463">
    <property type="component" value="Unassembled WGS sequence"/>
</dbReference>
<protein>
    <submittedName>
        <fullName evidence="10">TolC family protein</fullName>
    </submittedName>
</protein>
<evidence type="ECO:0000256" key="1">
    <source>
        <dbReference type="ARBA" id="ARBA00004442"/>
    </source>
</evidence>
<keyword evidence="7" id="KW-0998">Cell outer membrane</keyword>
<evidence type="ECO:0000256" key="5">
    <source>
        <dbReference type="ARBA" id="ARBA00022692"/>
    </source>
</evidence>
<reference evidence="10 11" key="1">
    <citation type="submission" date="2021-12" db="EMBL/GenBank/DDBJ databases">
        <title>Genome seq of p7.</title>
        <authorList>
            <person name="Seo T."/>
        </authorList>
    </citation>
    <scope>NUCLEOTIDE SEQUENCE [LARGE SCALE GENOMIC DNA]</scope>
    <source>
        <strain evidence="10 11">P7</strain>
    </source>
</reference>
<dbReference type="SUPFAM" id="SSF56954">
    <property type="entry name" value="Outer membrane efflux proteins (OEP)"/>
    <property type="match status" value="1"/>
</dbReference>
<evidence type="ECO:0000256" key="2">
    <source>
        <dbReference type="ARBA" id="ARBA00007613"/>
    </source>
</evidence>
<evidence type="ECO:0000313" key="10">
    <source>
        <dbReference type="EMBL" id="MCE4536439.1"/>
    </source>
</evidence>
<gene>
    <name evidence="10" type="ORF">LXT12_04115</name>
</gene>
<feature type="signal peptide" evidence="9">
    <location>
        <begin position="1"/>
        <end position="30"/>
    </location>
</feature>
<sequence length="481" mass="51275">MVSMSPARGGLRAAALGWALLMPAWAPAQAGPGPAAEVPGTPASAASAPAAPATDPAKPRLAALHGLLGIPPVLPLNGNGPPLSLGEALQAAWQNSPDVAAAQYRTLSFDYTRKAARGALLPRLDGRLSVGRGHLVTPDRVANLGRGDHSAVLSQALVDEAARHEWTRQELLTASADAQQAGVESQTLLDTGSAWFGVMQQRVSVELGLEYEKALNELLRYIGDRVAAGGASPAERERIGARVANVRSSLADSRAALAAALRNFQRLSAVMPFGLALDAPLDLDIPDDAERAWTVALLGNADMLSAQLESEAAEAERRSHRAAFLPRLAMEVTYSQTRNIAGTEASQRDNKAMLVMTVPLVNGGSDYARMRASEARRSELDARAEGVRRRVQQDLETAYANLAAATERFAAVRDELEANRKVVEAFRAQLQGGNRPLLDVLDAYQRLHQSRLDLVQVVVGAAQNEWRIAHLTGALRAVVAR</sequence>
<proteinExistence type="inferred from homology"/>
<evidence type="ECO:0000256" key="4">
    <source>
        <dbReference type="ARBA" id="ARBA00022452"/>
    </source>
</evidence>